<evidence type="ECO:0000256" key="2">
    <source>
        <dbReference type="SAM" id="SignalP"/>
    </source>
</evidence>
<feature type="signal peptide" evidence="2">
    <location>
        <begin position="1"/>
        <end position="21"/>
    </location>
</feature>
<keyword evidence="1" id="KW-0472">Membrane</keyword>
<gene>
    <name evidence="3" type="ORF">TSACC_2616</name>
</gene>
<keyword evidence="4" id="KW-1185">Reference proteome</keyword>
<evidence type="ECO:0000256" key="1">
    <source>
        <dbReference type="SAM" id="Phobius"/>
    </source>
</evidence>
<keyword evidence="2" id="KW-0732">Signal</keyword>
<name>A0A146G5Y6_TERSA</name>
<evidence type="ECO:0000313" key="3">
    <source>
        <dbReference type="EMBL" id="GAT32218.1"/>
    </source>
</evidence>
<dbReference type="Proteomes" id="UP000076023">
    <property type="component" value="Unassembled WGS sequence"/>
</dbReference>
<sequence>MNTMLPSVTKVLAFTLTLAFAAVIPASAGSLITNGNLEAWGAVSGTPPQGSPTGWAGGGTVIRSAGLVPGSTYSGVIQAGNSGLYTTALLESTAQFELSFVLAATDPGSATSRSFNLQLSQASGMFLNFRTVRGSSGAGFLTLQVYDIAASGWSNLVQNLDASVYTGGSTNSFTTLNPYAFTLDVNLTGTPSWSLSYGAVGGSITTLSNKTIFSANPTVGGALTQFGFAGGASASNYGVDNITAISVPEPGTAVLALVGGFLLVAKLRRKM</sequence>
<dbReference type="AlphaFoldDB" id="A0A146G5Y6"/>
<proteinExistence type="predicted"/>
<dbReference type="EMBL" id="BDCO01000002">
    <property type="protein sequence ID" value="GAT32218.1"/>
    <property type="molecule type" value="Genomic_DNA"/>
</dbReference>
<comment type="caution">
    <text evidence="3">The sequence shown here is derived from an EMBL/GenBank/DDBJ whole genome shotgun (WGS) entry which is preliminary data.</text>
</comment>
<protein>
    <submittedName>
        <fullName evidence="3">PEP-CTERM protein-sorting domain-containing protein</fullName>
    </submittedName>
</protein>
<reference evidence="4" key="1">
    <citation type="journal article" date="2017" name="Genome Announc.">
        <title>Draft Genome Sequence of Terrimicrobium sacchariphilum NM-5T, a Facultative Anaerobic Soil Bacterium of the Class Spartobacteria.</title>
        <authorList>
            <person name="Qiu Y.L."/>
            <person name="Tourlousse D.M."/>
            <person name="Matsuura N."/>
            <person name="Ohashi A."/>
            <person name="Sekiguchi Y."/>
        </authorList>
    </citation>
    <scope>NUCLEOTIDE SEQUENCE [LARGE SCALE GENOMIC DNA]</scope>
    <source>
        <strain evidence="4">NM-5</strain>
    </source>
</reference>
<feature type="chain" id="PRO_5007524446" evidence="2">
    <location>
        <begin position="22"/>
        <end position="271"/>
    </location>
</feature>
<evidence type="ECO:0000313" key="4">
    <source>
        <dbReference type="Proteomes" id="UP000076023"/>
    </source>
</evidence>
<keyword evidence="1" id="KW-0812">Transmembrane</keyword>
<feature type="transmembrane region" description="Helical" evidence="1">
    <location>
        <begin position="250"/>
        <end position="267"/>
    </location>
</feature>
<accession>A0A146G5Y6</accession>
<keyword evidence="1" id="KW-1133">Transmembrane helix</keyword>
<organism evidence="3 4">
    <name type="scientific">Terrimicrobium sacchariphilum</name>
    <dbReference type="NCBI Taxonomy" id="690879"/>
    <lineage>
        <taxon>Bacteria</taxon>
        <taxon>Pseudomonadati</taxon>
        <taxon>Verrucomicrobiota</taxon>
        <taxon>Terrimicrobiia</taxon>
        <taxon>Terrimicrobiales</taxon>
        <taxon>Terrimicrobiaceae</taxon>
        <taxon>Terrimicrobium</taxon>
    </lineage>
</organism>
<dbReference type="InParanoid" id="A0A146G5Y6"/>
<dbReference type="STRING" id="690879.TSACC_2616"/>